<dbReference type="AlphaFoldDB" id="A0A1T4QP68"/>
<dbReference type="Pfam" id="PF00665">
    <property type="entry name" value="rve"/>
    <property type="match status" value="1"/>
</dbReference>
<comment type="similarity">
    <text evidence="1">Belongs to the transposase IS21/IS408/IS1162 family.</text>
</comment>
<dbReference type="Pfam" id="PF22483">
    <property type="entry name" value="Mu-transpos_C_2"/>
    <property type="match status" value="1"/>
</dbReference>
<evidence type="ECO:0000313" key="3">
    <source>
        <dbReference type="EMBL" id="SKA05485.1"/>
    </source>
</evidence>
<proteinExistence type="inferred from homology"/>
<protein>
    <submittedName>
        <fullName evidence="3">Transposase</fullName>
    </submittedName>
</protein>
<feature type="domain" description="Integrase catalytic" evidence="2">
    <location>
        <begin position="139"/>
        <end position="312"/>
    </location>
</feature>
<dbReference type="GO" id="GO:0015074">
    <property type="term" value="P:DNA integration"/>
    <property type="evidence" value="ECO:0007669"/>
    <property type="project" value="InterPro"/>
</dbReference>
<dbReference type="InterPro" id="IPR012337">
    <property type="entry name" value="RNaseH-like_sf"/>
</dbReference>
<dbReference type="GO" id="GO:0003676">
    <property type="term" value="F:nucleic acid binding"/>
    <property type="evidence" value="ECO:0007669"/>
    <property type="project" value="InterPro"/>
</dbReference>
<sequence>MNEQIDNSSPLSLSQALELIKTREGENFSKEKVNLAELQRLTGITRGKLRRLKKNRFEEKPNGNKGRTAAKNVLSGYESVLNNFLKTNITNSQVYFERLQELGYEGGLTSVKVYIQKHKNLVPAPRQIMSPQGNRGRRFSTEPGQSYQMDWGFVDVLAENGEIIRAACFAMICHHCGQRFIEFFPNAKQENLFIGMLHAFKYMGIPKTILTDNMRSVVTKRDCEGKPVWNHDYEVFMKTVRFETRLCKPYHPFTKGKVERLVQFVKGNFLAGRTFLNVTNLNEQALDWCNRQNSRYQKALNLIPNDVHAEKCLLVAAELKKREELFVYLCPERRISFDGFVNYEGRRFGVPYTYTQKTVHVYRLGHELLIYSEDMKQKLATHEVTWSRYDSYCKDQYARPDQPEEFPTADVKTLIEQIMQPDEEDYFDQFDFSGGDDE</sequence>
<evidence type="ECO:0000259" key="2">
    <source>
        <dbReference type="PROSITE" id="PS50994"/>
    </source>
</evidence>
<evidence type="ECO:0000256" key="1">
    <source>
        <dbReference type="ARBA" id="ARBA00009277"/>
    </source>
</evidence>
<organism evidence="3 4">
    <name type="scientific">Treponema berlinense</name>
    <dbReference type="NCBI Taxonomy" id="225004"/>
    <lineage>
        <taxon>Bacteria</taxon>
        <taxon>Pseudomonadati</taxon>
        <taxon>Spirochaetota</taxon>
        <taxon>Spirochaetia</taxon>
        <taxon>Spirochaetales</taxon>
        <taxon>Treponemataceae</taxon>
        <taxon>Treponema</taxon>
    </lineage>
</organism>
<dbReference type="PANTHER" id="PTHR35004">
    <property type="entry name" value="TRANSPOSASE RV3428C-RELATED"/>
    <property type="match status" value="1"/>
</dbReference>
<dbReference type="Gene3D" id="3.30.420.10">
    <property type="entry name" value="Ribonuclease H-like superfamily/Ribonuclease H"/>
    <property type="match status" value="1"/>
</dbReference>
<dbReference type="OrthoDB" id="92877at2"/>
<dbReference type="PROSITE" id="PS50994">
    <property type="entry name" value="INTEGRASE"/>
    <property type="match status" value="1"/>
</dbReference>
<dbReference type="InterPro" id="IPR036397">
    <property type="entry name" value="RNaseH_sf"/>
</dbReference>
<dbReference type="PANTHER" id="PTHR35004:SF6">
    <property type="entry name" value="TRANSPOSASE"/>
    <property type="match status" value="1"/>
</dbReference>
<dbReference type="NCBIfam" id="NF033546">
    <property type="entry name" value="transpos_IS21"/>
    <property type="match status" value="1"/>
</dbReference>
<dbReference type="GeneID" id="303368275"/>
<keyword evidence="4" id="KW-1185">Reference proteome</keyword>
<evidence type="ECO:0000313" key="4">
    <source>
        <dbReference type="Proteomes" id="UP000190395"/>
    </source>
</evidence>
<dbReference type="STRING" id="225004.SAMN02745152_02058"/>
<dbReference type="RefSeq" id="WP_078931796.1">
    <property type="nucleotide sequence ID" value="NZ_FUXC01000015.1"/>
</dbReference>
<name>A0A1T4QP68_9SPIR</name>
<dbReference type="EMBL" id="FUXC01000015">
    <property type="protein sequence ID" value="SKA05485.1"/>
    <property type="molecule type" value="Genomic_DNA"/>
</dbReference>
<reference evidence="3 4" key="1">
    <citation type="submission" date="2017-02" db="EMBL/GenBank/DDBJ databases">
        <authorList>
            <person name="Peterson S.W."/>
        </authorList>
    </citation>
    <scope>NUCLEOTIDE SEQUENCE [LARGE SCALE GENOMIC DNA]</scope>
    <source>
        <strain evidence="3 4">ATCC BAA-909</strain>
    </source>
</reference>
<gene>
    <name evidence="3" type="ORF">SAMN02745152_02058</name>
</gene>
<dbReference type="Proteomes" id="UP000190395">
    <property type="component" value="Unassembled WGS sequence"/>
</dbReference>
<dbReference type="InterPro" id="IPR054353">
    <property type="entry name" value="IstA-like_C"/>
</dbReference>
<dbReference type="InterPro" id="IPR001584">
    <property type="entry name" value="Integrase_cat-core"/>
</dbReference>
<accession>A0A1T4QP68</accession>
<dbReference type="SUPFAM" id="SSF53098">
    <property type="entry name" value="Ribonuclease H-like"/>
    <property type="match status" value="1"/>
</dbReference>